<keyword evidence="6" id="KW-1185">Reference proteome</keyword>
<dbReference type="STRING" id="43700.ENSMALP00000023485"/>
<dbReference type="GO" id="GO:0006694">
    <property type="term" value="P:steroid biosynthetic process"/>
    <property type="evidence" value="ECO:0007669"/>
    <property type="project" value="InterPro"/>
</dbReference>
<name>A0A3Q3K2P8_MONAL</name>
<evidence type="ECO:0000313" key="5">
    <source>
        <dbReference type="Ensembl" id="ENSMALP00000023485.1"/>
    </source>
</evidence>
<proteinExistence type="inferred from homology"/>
<feature type="transmembrane region" description="Helical" evidence="3">
    <location>
        <begin position="330"/>
        <end position="351"/>
    </location>
</feature>
<keyword evidence="3" id="KW-0472">Membrane</keyword>
<evidence type="ECO:0000259" key="4">
    <source>
        <dbReference type="Pfam" id="PF01073"/>
    </source>
</evidence>
<keyword evidence="3" id="KW-0812">Transmembrane</keyword>
<dbReference type="Ensembl" id="ENSMALT00000023934.1">
    <property type="protein sequence ID" value="ENSMALP00000023485.1"/>
    <property type="gene ID" value="ENSMALG00000016372.1"/>
</dbReference>
<evidence type="ECO:0000256" key="3">
    <source>
        <dbReference type="RuleBase" id="RU004475"/>
    </source>
</evidence>
<dbReference type="PANTHER" id="PTHR43245">
    <property type="entry name" value="BIFUNCTIONAL POLYMYXIN RESISTANCE PROTEIN ARNA"/>
    <property type="match status" value="1"/>
</dbReference>
<dbReference type="AlphaFoldDB" id="A0A3Q3K2P8"/>
<reference evidence="5" key="1">
    <citation type="submission" date="2025-08" db="UniProtKB">
        <authorList>
            <consortium name="Ensembl"/>
        </authorList>
    </citation>
    <scope>IDENTIFICATION</scope>
</reference>
<dbReference type="InterPro" id="IPR050177">
    <property type="entry name" value="Lipid_A_modif_metabolic_enz"/>
</dbReference>
<dbReference type="GO" id="GO:0016616">
    <property type="term" value="F:oxidoreductase activity, acting on the CH-OH group of donors, NAD or NADP as acceptor"/>
    <property type="evidence" value="ECO:0007669"/>
    <property type="project" value="InterPro"/>
</dbReference>
<accession>A0A3Q3K2P8</accession>
<dbReference type="SUPFAM" id="SSF51735">
    <property type="entry name" value="NAD(P)-binding Rossmann-fold domains"/>
    <property type="match status" value="1"/>
</dbReference>
<organism evidence="5 6">
    <name type="scientific">Monopterus albus</name>
    <name type="common">Swamp eel</name>
    <dbReference type="NCBI Taxonomy" id="43700"/>
    <lineage>
        <taxon>Eukaryota</taxon>
        <taxon>Metazoa</taxon>
        <taxon>Chordata</taxon>
        <taxon>Craniata</taxon>
        <taxon>Vertebrata</taxon>
        <taxon>Euteleostomi</taxon>
        <taxon>Actinopterygii</taxon>
        <taxon>Neopterygii</taxon>
        <taxon>Teleostei</taxon>
        <taxon>Neoteleostei</taxon>
        <taxon>Acanthomorphata</taxon>
        <taxon>Anabantaria</taxon>
        <taxon>Synbranchiformes</taxon>
        <taxon>Synbranchidae</taxon>
        <taxon>Monopterus</taxon>
    </lineage>
</organism>
<evidence type="ECO:0000256" key="2">
    <source>
        <dbReference type="ARBA" id="ARBA00023002"/>
    </source>
</evidence>
<reference evidence="5" key="2">
    <citation type="submission" date="2025-09" db="UniProtKB">
        <authorList>
            <consortium name="Ensembl"/>
        </authorList>
    </citation>
    <scope>IDENTIFICATION</scope>
</reference>
<keyword evidence="3" id="KW-1133">Transmembrane helix</keyword>
<keyword evidence="2 3" id="KW-0560">Oxidoreductase</keyword>
<dbReference type="InterPro" id="IPR002225">
    <property type="entry name" value="3Beta_OHSteriod_DH/Estase"/>
</dbReference>
<evidence type="ECO:0000256" key="1">
    <source>
        <dbReference type="ARBA" id="ARBA00009219"/>
    </source>
</evidence>
<comment type="similarity">
    <text evidence="1 3">Belongs to the 3-beta-HSD family.</text>
</comment>
<feature type="transmembrane region" description="Helical" evidence="3">
    <location>
        <begin position="286"/>
        <end position="309"/>
    </location>
</feature>
<sequence length="352" mass="40036">MSLRGDVCVVTGACGFLGKSLVKLLLEEEKMAEIRLLDKHVQPEFLKSLEGKTCLSLHYSSSYFAEAHLKCRKMFVSFFYNSPLFLIDMIKSCSSYFMRTQLLLEACIQENVASFIYTSSIEVMGPNSRGEPIFYGSEDTVYDCTLKFSYSKTKKEAEQRTLQANSEVLQNGGQLATCALRPMYIYGEDSHFLLGHMRDGIRNKNVLYRISRAEARVNPVYVGNVAVAHLQAARCLKDPQKRNVIGGKLYFISDDTPPISYSDLNHVLMSPLGFSIQEKLPLPFCLLYVACFFLDILCTMLRPFIRIALCPRVFSFQYKKNTPHILQPLLKLKVVLLLPLSISYFISFVSYM</sequence>
<protein>
    <recommendedName>
        <fullName evidence="4">3-beta hydroxysteroid dehydrogenase/isomerase domain-containing protein</fullName>
    </recommendedName>
</protein>
<dbReference type="Gene3D" id="3.40.50.720">
    <property type="entry name" value="NAD(P)-binding Rossmann-like Domain"/>
    <property type="match status" value="2"/>
</dbReference>
<evidence type="ECO:0000313" key="6">
    <source>
        <dbReference type="Proteomes" id="UP000261600"/>
    </source>
</evidence>
<dbReference type="InterPro" id="IPR036291">
    <property type="entry name" value="NAD(P)-bd_dom_sf"/>
</dbReference>
<dbReference type="PANTHER" id="PTHR43245:SF51">
    <property type="entry name" value="SHORT CHAIN DEHYDROGENASE_REDUCTASE FAMILY 42E, MEMBER 2"/>
    <property type="match status" value="1"/>
</dbReference>
<dbReference type="Proteomes" id="UP000261600">
    <property type="component" value="Unplaced"/>
</dbReference>
<feature type="domain" description="3-beta hydroxysteroid dehydrogenase/isomerase" evidence="4">
    <location>
        <begin position="9"/>
        <end position="283"/>
    </location>
</feature>
<dbReference type="Pfam" id="PF01073">
    <property type="entry name" value="3Beta_HSD"/>
    <property type="match status" value="1"/>
</dbReference>